<dbReference type="Gene3D" id="1.10.10.10">
    <property type="entry name" value="Winged helix-like DNA-binding domain superfamily/Winged helix DNA-binding domain"/>
    <property type="match status" value="1"/>
</dbReference>
<gene>
    <name evidence="1" type="ordered locus">Mpet_2063</name>
</gene>
<protein>
    <recommendedName>
        <fullName evidence="3">Chemotaxis signal transduction system protein F from archaea</fullName>
    </recommendedName>
</protein>
<dbReference type="PANTHER" id="PTHR42201:SF1">
    <property type="entry name" value="TAXIS PROTEIN"/>
    <property type="match status" value="1"/>
</dbReference>
<reference evidence="1 2" key="1">
    <citation type="journal article" date="2010" name="Stand. Genomic Sci.">
        <title>Complete genome sequence of Methanoplanus petrolearius type strain (SEBR 4847).</title>
        <authorList>
            <person name="Brambilla E."/>
            <person name="Djao O.D."/>
            <person name="Daligault H."/>
            <person name="Lapidus A."/>
            <person name="Lucas S."/>
            <person name="Hammon N."/>
            <person name="Nolan M."/>
            <person name="Tice H."/>
            <person name="Cheng J.F."/>
            <person name="Han C."/>
            <person name="Tapia R."/>
            <person name="Goodwin L."/>
            <person name="Pitluck S."/>
            <person name="Liolios K."/>
            <person name="Ivanova N."/>
            <person name="Mavromatis K."/>
            <person name="Mikhailova N."/>
            <person name="Pati A."/>
            <person name="Chen A."/>
            <person name="Palaniappan K."/>
            <person name="Land M."/>
            <person name="Hauser L."/>
            <person name="Chang Y.J."/>
            <person name="Jeffries C.D."/>
            <person name="Rohde M."/>
            <person name="Spring S."/>
            <person name="Sikorski J."/>
            <person name="Goker M."/>
            <person name="Woyke T."/>
            <person name="Bristow J."/>
            <person name="Eisen J.A."/>
            <person name="Markowitz V."/>
            <person name="Hugenholtz P."/>
            <person name="Kyrpides N.C."/>
            <person name="Klenk H.P."/>
        </authorList>
    </citation>
    <scope>NUCLEOTIDE SEQUENCE [LARGE SCALE GENOMIC DNA]</scope>
    <source>
        <strain evidence="2">DSM 11571 / OCM 486 / SEBR 4847</strain>
    </source>
</reference>
<sequence>MTETTLKQVPVKIEYGGKWISTKIGVNEEKILFPEPISAEIKIKTIDDLEEKKNIITISTKKGESYKIASIPKVLQILKKTIIMGCSAYRLMAYFMSPAIRGGVMVSNASWEKGAIAVLKTGIWFVSKNKQICIPLDEVTGIELTKREVQGKDNDVVQIVNIENEEVVTSFVLCPLTTLQILFNYLKDATKGTEVSAGDVDDVSAQVAMLVYSGMDSHAIEKMVNISHKEIEKIYDKLIKQGLVEVVMTRREVKLTTKGVRFVNEAVKT</sequence>
<dbReference type="AlphaFoldDB" id="E1RJS7"/>
<name>E1RJS7_METP4</name>
<dbReference type="RefSeq" id="WP_013329988.1">
    <property type="nucleotide sequence ID" value="NC_014507.1"/>
</dbReference>
<organism evidence="1 2">
    <name type="scientific">Methanolacinia petrolearia (strain DSM 11571 / OCM 486 / SEBR 4847)</name>
    <name type="common">Methanoplanus petrolearius</name>
    <dbReference type="NCBI Taxonomy" id="679926"/>
    <lineage>
        <taxon>Archaea</taxon>
        <taxon>Methanobacteriati</taxon>
        <taxon>Methanobacteriota</taxon>
        <taxon>Stenosarchaea group</taxon>
        <taxon>Methanomicrobia</taxon>
        <taxon>Methanomicrobiales</taxon>
        <taxon>Methanomicrobiaceae</taxon>
        <taxon>Methanolacinia</taxon>
    </lineage>
</organism>
<dbReference type="InterPro" id="IPR036388">
    <property type="entry name" value="WH-like_DNA-bd_sf"/>
</dbReference>
<dbReference type="GeneID" id="9744544"/>
<evidence type="ECO:0000313" key="2">
    <source>
        <dbReference type="Proteomes" id="UP000006565"/>
    </source>
</evidence>
<evidence type="ECO:0008006" key="3">
    <source>
        <dbReference type="Google" id="ProtNLM"/>
    </source>
</evidence>
<dbReference type="GO" id="GO:0006935">
    <property type="term" value="P:chemotaxis"/>
    <property type="evidence" value="ECO:0007669"/>
    <property type="project" value="InterPro"/>
</dbReference>
<dbReference type="EMBL" id="CP002117">
    <property type="protein sequence ID" value="ADN36811.1"/>
    <property type="molecule type" value="Genomic_DNA"/>
</dbReference>
<evidence type="ECO:0000313" key="1">
    <source>
        <dbReference type="EMBL" id="ADN36811.1"/>
    </source>
</evidence>
<dbReference type="HOGENOM" id="CLU_1032936_0_0_2"/>
<keyword evidence="2" id="KW-1185">Reference proteome</keyword>
<accession>E1RJS7</accession>
<dbReference type="InterPro" id="IPR007381">
    <property type="entry name" value="CheF1/F2"/>
</dbReference>
<proteinExistence type="predicted"/>
<dbReference type="KEGG" id="mpi:Mpet_2063"/>
<dbReference type="Proteomes" id="UP000006565">
    <property type="component" value="Chromosome"/>
</dbReference>
<dbReference type="STRING" id="679926.Mpet_2063"/>
<dbReference type="PANTHER" id="PTHR42201">
    <property type="entry name" value="TAXIS PROTEIN"/>
    <property type="match status" value="1"/>
</dbReference>
<dbReference type="eggNOG" id="arCOG02394">
    <property type="taxonomic scope" value="Archaea"/>
</dbReference>
<dbReference type="Pfam" id="PF04283">
    <property type="entry name" value="CheF-arch"/>
    <property type="match status" value="1"/>
</dbReference>